<dbReference type="InterPro" id="IPR017850">
    <property type="entry name" value="Alkaline_phosphatase_core_sf"/>
</dbReference>
<evidence type="ECO:0000313" key="2">
    <source>
        <dbReference type="EMBL" id="ACY16530.1"/>
    </source>
</evidence>
<dbReference type="eggNOG" id="COG1524">
    <property type="taxonomic scope" value="Bacteria"/>
</dbReference>
<proteinExistence type="predicted"/>
<dbReference type="InterPro" id="IPR002591">
    <property type="entry name" value="Phosphodiest/P_Trfase"/>
</dbReference>
<feature type="transmembrane region" description="Helical" evidence="1">
    <location>
        <begin position="469"/>
        <end position="490"/>
    </location>
</feature>
<gene>
    <name evidence="2" type="ordered locus">Hoch_4031</name>
</gene>
<feature type="transmembrane region" description="Helical" evidence="1">
    <location>
        <begin position="406"/>
        <end position="424"/>
    </location>
</feature>
<accession>D0LJF6</accession>
<dbReference type="STRING" id="502025.Hoch_4031"/>
<keyword evidence="1" id="KW-0812">Transmembrane</keyword>
<sequence length="539" mass="55224">MGTAAPGRSSLSPRRALLARALLARALWALALLALAAGVFELRRGFIRSFFVRGPGGAAAPALALPEDADALPTTPPVERLRVVLLDGVDRATAERLPNYNALCARGLDLVVDVGFPTVSLPVQAALWSGRTQQQSGIEFVGELLAEPLADSVPARVPGSAAVAEYYPFIARSSGFEAVQPADELDGEARAAWQAEGFLPAATAAMASGARLAFVHLLRADTAGHKHGRLSEQFERAAAEADAMLGALLVAAAKPRPGGGVRWLILADHGHRGGGGHGGAEPAIRLVRACVAPTPVTLPPGWSDGAAAVLAEIGAGDDRSGRARGFVHLVDVARLIADSLAVALPEDSAGRPLAAALAAPPGLGATLPRPGVVASALAALVMLAALAATLWLVFAGPGAGPESARWPMLPLWWPLACVSVLLFAELPTLSVPMVYKPWSGELALAALPGWLLLALTGFWALARVGAARATAALLLLPMAACLAAALLCWGRPPLMPGASAQLSAALTVLAYALVVLASAHLARAVRDGFGRSRPAEAGP</sequence>
<feature type="transmembrane region" description="Helical" evidence="1">
    <location>
        <begin position="502"/>
        <end position="522"/>
    </location>
</feature>
<dbReference type="RefSeq" id="WP_012829128.1">
    <property type="nucleotide sequence ID" value="NC_013440.1"/>
</dbReference>
<keyword evidence="1" id="KW-1133">Transmembrane helix</keyword>
<reference evidence="2 3" key="1">
    <citation type="journal article" date="2010" name="Stand. Genomic Sci.">
        <title>Complete genome sequence of Haliangium ochraceum type strain (SMP-2).</title>
        <authorList>
            <consortium name="US DOE Joint Genome Institute (JGI-PGF)"/>
            <person name="Ivanova N."/>
            <person name="Daum C."/>
            <person name="Lang E."/>
            <person name="Abt B."/>
            <person name="Kopitz M."/>
            <person name="Saunders E."/>
            <person name="Lapidus A."/>
            <person name="Lucas S."/>
            <person name="Glavina Del Rio T."/>
            <person name="Nolan M."/>
            <person name="Tice H."/>
            <person name="Copeland A."/>
            <person name="Cheng J.F."/>
            <person name="Chen F."/>
            <person name="Bruce D."/>
            <person name="Goodwin L."/>
            <person name="Pitluck S."/>
            <person name="Mavromatis K."/>
            <person name="Pati A."/>
            <person name="Mikhailova N."/>
            <person name="Chen A."/>
            <person name="Palaniappan K."/>
            <person name="Land M."/>
            <person name="Hauser L."/>
            <person name="Chang Y.J."/>
            <person name="Jeffries C.D."/>
            <person name="Detter J.C."/>
            <person name="Brettin T."/>
            <person name="Rohde M."/>
            <person name="Goker M."/>
            <person name="Bristow J."/>
            <person name="Markowitz V."/>
            <person name="Eisen J.A."/>
            <person name="Hugenholtz P."/>
            <person name="Kyrpides N.C."/>
            <person name="Klenk H.P."/>
        </authorList>
    </citation>
    <scope>NUCLEOTIDE SEQUENCE [LARGE SCALE GENOMIC DNA]</scope>
    <source>
        <strain evidence="3">DSM 14365 / CIP 107738 / JCM 11303 / AJ 13395 / SMP-2</strain>
    </source>
</reference>
<dbReference type="OrthoDB" id="1956004at2"/>
<feature type="transmembrane region" description="Helical" evidence="1">
    <location>
        <begin position="444"/>
        <end position="462"/>
    </location>
</feature>
<name>D0LJF6_HALO1</name>
<evidence type="ECO:0000256" key="1">
    <source>
        <dbReference type="SAM" id="Phobius"/>
    </source>
</evidence>
<dbReference type="EMBL" id="CP001804">
    <property type="protein sequence ID" value="ACY16530.1"/>
    <property type="molecule type" value="Genomic_DNA"/>
</dbReference>
<evidence type="ECO:0008006" key="4">
    <source>
        <dbReference type="Google" id="ProtNLM"/>
    </source>
</evidence>
<dbReference type="Proteomes" id="UP000001880">
    <property type="component" value="Chromosome"/>
</dbReference>
<dbReference type="Pfam" id="PF01663">
    <property type="entry name" value="Phosphodiest"/>
    <property type="match status" value="1"/>
</dbReference>
<dbReference type="Gene3D" id="3.40.720.10">
    <property type="entry name" value="Alkaline Phosphatase, subunit A"/>
    <property type="match status" value="1"/>
</dbReference>
<dbReference type="HOGENOM" id="CLU_505050_0_0_7"/>
<evidence type="ECO:0000313" key="3">
    <source>
        <dbReference type="Proteomes" id="UP000001880"/>
    </source>
</evidence>
<dbReference type="KEGG" id="hoh:Hoch_4031"/>
<dbReference type="AlphaFoldDB" id="D0LJF6"/>
<organism evidence="2 3">
    <name type="scientific">Haliangium ochraceum (strain DSM 14365 / JCM 11303 / SMP-2)</name>
    <dbReference type="NCBI Taxonomy" id="502025"/>
    <lineage>
        <taxon>Bacteria</taxon>
        <taxon>Pseudomonadati</taxon>
        <taxon>Myxococcota</taxon>
        <taxon>Polyangia</taxon>
        <taxon>Haliangiales</taxon>
        <taxon>Kofleriaceae</taxon>
        <taxon>Haliangium</taxon>
    </lineage>
</organism>
<dbReference type="SUPFAM" id="SSF53649">
    <property type="entry name" value="Alkaline phosphatase-like"/>
    <property type="match status" value="1"/>
</dbReference>
<feature type="transmembrane region" description="Helical" evidence="1">
    <location>
        <begin position="372"/>
        <end position="394"/>
    </location>
</feature>
<protein>
    <recommendedName>
        <fullName evidence="4">Type I phosphodiesterase/nucleotide pyrophosphatase</fullName>
    </recommendedName>
</protein>
<keyword evidence="1" id="KW-0472">Membrane</keyword>
<keyword evidence="3" id="KW-1185">Reference proteome</keyword>